<sequence length="134" mass="14970">MALWSLKGKKILIIDDFAEMRSNLRNMLIPFDGSDISTAGNGDDAIAHISQNIYDIILCDYNLGEGKDGQQVLEEAKLRGQLPYSTVFLMVTAESTTFMVMGALEHQPDDYLTKPFNASILQKRLKKALDKKSN</sequence>
<comment type="caution">
    <text evidence="3">The sequence shown here is derived from an EMBL/GenBank/DDBJ whole genome shotgun (WGS) entry which is preliminary data.</text>
</comment>
<dbReference type="SMART" id="SM00448">
    <property type="entry name" value="REC"/>
    <property type="match status" value="1"/>
</dbReference>
<evidence type="ECO:0000256" key="1">
    <source>
        <dbReference type="PROSITE-ProRule" id="PRU00169"/>
    </source>
</evidence>
<dbReference type="Proteomes" id="UP000885832">
    <property type="component" value="Unassembled WGS sequence"/>
</dbReference>
<feature type="non-terminal residue" evidence="3">
    <location>
        <position position="134"/>
    </location>
</feature>
<evidence type="ECO:0000313" key="3">
    <source>
        <dbReference type="EMBL" id="HHJ80906.1"/>
    </source>
</evidence>
<feature type="modified residue" description="4-aspartylphosphate" evidence="1">
    <location>
        <position position="60"/>
    </location>
</feature>
<dbReference type="GO" id="GO:0000160">
    <property type="term" value="P:phosphorelay signal transduction system"/>
    <property type="evidence" value="ECO:0007669"/>
    <property type="project" value="InterPro"/>
</dbReference>
<dbReference type="PANTHER" id="PTHR43228:SF1">
    <property type="entry name" value="TWO-COMPONENT RESPONSE REGULATOR ARR22"/>
    <property type="match status" value="1"/>
</dbReference>
<protein>
    <submittedName>
        <fullName evidence="3">Response regulator</fullName>
    </submittedName>
</protein>
<dbReference type="InterPro" id="IPR001789">
    <property type="entry name" value="Sig_transdc_resp-reg_receiver"/>
</dbReference>
<dbReference type="AlphaFoldDB" id="A0A832J6R0"/>
<proteinExistence type="predicted"/>
<reference evidence="3" key="1">
    <citation type="journal article" date="2020" name="mSystems">
        <title>Genome- and Community-Level Interaction Insights into Carbon Utilization and Element Cycling Functions of Hydrothermarchaeota in Hydrothermal Sediment.</title>
        <authorList>
            <person name="Zhou Z."/>
            <person name="Liu Y."/>
            <person name="Xu W."/>
            <person name="Pan J."/>
            <person name="Luo Z.H."/>
            <person name="Li M."/>
        </authorList>
    </citation>
    <scope>NUCLEOTIDE SEQUENCE [LARGE SCALE GENOMIC DNA]</scope>
    <source>
        <strain evidence="3">HyVt-505</strain>
    </source>
</reference>
<dbReference type="PROSITE" id="PS50110">
    <property type="entry name" value="RESPONSE_REGULATORY"/>
    <property type="match status" value="1"/>
</dbReference>
<name>A0A832J6R0_9GAMM</name>
<dbReference type="Gene3D" id="3.40.50.2300">
    <property type="match status" value="1"/>
</dbReference>
<organism evidence="3">
    <name type="scientific">Candidatus Tenderia electrophaga</name>
    <dbReference type="NCBI Taxonomy" id="1748243"/>
    <lineage>
        <taxon>Bacteria</taxon>
        <taxon>Pseudomonadati</taxon>
        <taxon>Pseudomonadota</taxon>
        <taxon>Gammaproteobacteria</taxon>
        <taxon>Candidatus Tenderiales</taxon>
        <taxon>Candidatus Tenderiaceae</taxon>
        <taxon>Candidatus Tenderia</taxon>
    </lineage>
</organism>
<dbReference type="SUPFAM" id="SSF52172">
    <property type="entry name" value="CheY-like"/>
    <property type="match status" value="1"/>
</dbReference>
<dbReference type="InterPro" id="IPR011006">
    <property type="entry name" value="CheY-like_superfamily"/>
</dbReference>
<dbReference type="Pfam" id="PF00072">
    <property type="entry name" value="Response_reg"/>
    <property type="match status" value="1"/>
</dbReference>
<dbReference type="PANTHER" id="PTHR43228">
    <property type="entry name" value="TWO-COMPONENT RESPONSE REGULATOR"/>
    <property type="match status" value="1"/>
</dbReference>
<gene>
    <name evidence="3" type="ORF">ENJ65_04660</name>
</gene>
<dbReference type="EMBL" id="DRNF01000291">
    <property type="protein sequence ID" value="HHJ80906.1"/>
    <property type="molecule type" value="Genomic_DNA"/>
</dbReference>
<evidence type="ECO:0000259" key="2">
    <source>
        <dbReference type="PROSITE" id="PS50110"/>
    </source>
</evidence>
<keyword evidence="1" id="KW-0597">Phosphoprotein</keyword>
<dbReference type="CDD" id="cd17589">
    <property type="entry name" value="REC_TPR"/>
    <property type="match status" value="1"/>
</dbReference>
<accession>A0A832J6R0</accession>
<feature type="domain" description="Response regulatory" evidence="2">
    <location>
        <begin position="10"/>
        <end position="129"/>
    </location>
</feature>
<dbReference type="InterPro" id="IPR052048">
    <property type="entry name" value="ST_Response_Regulator"/>
</dbReference>